<dbReference type="PANTHER" id="PTHR36195:SF4">
    <property type="entry name" value="DOMAIN PROTEIN, PUTATIVE (AFU_ORTHOLOGUE AFUA_5G01990)-RELATED"/>
    <property type="match status" value="1"/>
</dbReference>
<dbReference type="InterPro" id="IPR006771">
    <property type="entry name" value="CetA-like"/>
</dbReference>
<feature type="signal peptide" evidence="1">
    <location>
        <begin position="1"/>
        <end position="21"/>
    </location>
</feature>
<evidence type="ECO:0000313" key="3">
    <source>
        <dbReference type="Proteomes" id="UP000014074"/>
    </source>
</evidence>
<keyword evidence="1" id="KW-0732">Signal</keyword>
<dbReference type="KEGG" id="tmn:UCRPA7_4410"/>
<dbReference type="RefSeq" id="XP_007915158.1">
    <property type="nucleotide sequence ID" value="XM_007916967.1"/>
</dbReference>
<evidence type="ECO:0000256" key="1">
    <source>
        <dbReference type="SAM" id="SignalP"/>
    </source>
</evidence>
<reference evidence="3" key="1">
    <citation type="journal article" date="2013" name="Genome Announc.">
        <title>Draft genome sequence of the ascomycete Phaeoacremonium aleophilum strain UCR-PA7, a causal agent of the esca disease complex in grapevines.</title>
        <authorList>
            <person name="Blanco-Ulate B."/>
            <person name="Rolshausen P."/>
            <person name="Cantu D."/>
        </authorList>
    </citation>
    <scope>NUCLEOTIDE SEQUENCE [LARGE SCALE GENOMIC DNA]</scope>
    <source>
        <strain evidence="3">UCR-PA7</strain>
    </source>
</reference>
<proteinExistence type="predicted"/>
<dbReference type="OrthoDB" id="3682664at2759"/>
<dbReference type="GeneID" id="19324860"/>
<sequence length="169" mass="18229">MLSNSLLAVTAIAASATLGSARVFEMNNYAWSHDAGCARIENKCDFPVTIHSVGKAIEGPFTLDCGDVYSETFRKDPVAGGIAIKITKHKNDLFKAGKPQTIFAYNLDGNEVWYDLSNVFGCPFEGCKLVERSEKESCPKIVFPDGVNPGGSNVKVCTAKKDVELTLCA</sequence>
<organism evidence="2 3">
    <name type="scientific">Phaeoacremonium minimum (strain UCR-PA7)</name>
    <name type="common">Esca disease fungus</name>
    <name type="synonym">Togninia minima</name>
    <dbReference type="NCBI Taxonomy" id="1286976"/>
    <lineage>
        <taxon>Eukaryota</taxon>
        <taxon>Fungi</taxon>
        <taxon>Dikarya</taxon>
        <taxon>Ascomycota</taxon>
        <taxon>Pezizomycotina</taxon>
        <taxon>Sordariomycetes</taxon>
        <taxon>Sordariomycetidae</taxon>
        <taxon>Togniniales</taxon>
        <taxon>Togniniaceae</taxon>
        <taxon>Phaeoacremonium</taxon>
    </lineage>
</organism>
<dbReference type="Proteomes" id="UP000014074">
    <property type="component" value="Unassembled WGS sequence"/>
</dbReference>
<gene>
    <name evidence="2" type="ORF">UCRPA7_4410</name>
</gene>
<dbReference type="eggNOG" id="ENOG502SP0S">
    <property type="taxonomic scope" value="Eukaryota"/>
</dbReference>
<feature type="chain" id="PRO_5004462868" evidence="1">
    <location>
        <begin position="22"/>
        <end position="169"/>
    </location>
</feature>
<dbReference type="Pfam" id="PF04681">
    <property type="entry name" value="Bys1"/>
    <property type="match status" value="1"/>
</dbReference>
<dbReference type="AlphaFoldDB" id="R8BLA1"/>
<dbReference type="PANTHER" id="PTHR36195">
    <property type="entry name" value="DOMAIN PROTEIN, PUTATIVE (AFU_ORTHOLOGUE AFUA_5G01990)-RELATED-RELATED"/>
    <property type="match status" value="1"/>
</dbReference>
<keyword evidence="3" id="KW-1185">Reference proteome</keyword>
<evidence type="ECO:0000313" key="2">
    <source>
        <dbReference type="EMBL" id="EOO00102.1"/>
    </source>
</evidence>
<dbReference type="HOGENOM" id="CLU_083650_1_0_1"/>
<dbReference type="EMBL" id="KB933115">
    <property type="protein sequence ID" value="EOO00102.1"/>
    <property type="molecule type" value="Genomic_DNA"/>
</dbReference>
<protein>
    <submittedName>
        <fullName evidence="2">Putative bys1 family protein</fullName>
    </submittedName>
</protein>
<name>R8BLA1_PHAM7</name>
<accession>R8BLA1</accession>